<organism evidence="3 4">
    <name type="scientific">Acrocarpospora corrugata</name>
    <dbReference type="NCBI Taxonomy" id="35763"/>
    <lineage>
        <taxon>Bacteria</taxon>
        <taxon>Bacillati</taxon>
        <taxon>Actinomycetota</taxon>
        <taxon>Actinomycetes</taxon>
        <taxon>Streptosporangiales</taxon>
        <taxon>Streptosporangiaceae</taxon>
        <taxon>Acrocarpospora</taxon>
    </lineage>
</organism>
<sequence length="234" mass="26340">MDNEVNVGVDTDSVVVNAGFAALWRELDREREARQWTREQLARKVGRLSGHPVNAKTVHDRMSNGRRIPWSEAKWFVQALELDSRAWEKQWSGAEEARRNRGAEPAQQSPIQEPPILPDVKSPARNRTRFRVVISSACLVLVIAGISWYATSAGNEKAAISCAKVIVPYTHVFRSPEDLDPLTIKLRGARITFPREIPEHVASDGRRYRMVRTPTRTASGYAYMLSNTLGESTC</sequence>
<evidence type="ECO:0000313" key="4">
    <source>
        <dbReference type="Proteomes" id="UP000334990"/>
    </source>
</evidence>
<protein>
    <submittedName>
        <fullName evidence="3">Uncharacterized protein</fullName>
    </submittedName>
</protein>
<proteinExistence type="predicted"/>
<dbReference type="OrthoDB" id="10000137at2"/>
<dbReference type="EMBL" id="BLAD01000061">
    <property type="protein sequence ID" value="GES02699.1"/>
    <property type="molecule type" value="Genomic_DNA"/>
</dbReference>
<evidence type="ECO:0000313" key="3">
    <source>
        <dbReference type="EMBL" id="GES02699.1"/>
    </source>
</evidence>
<feature type="transmembrane region" description="Helical" evidence="2">
    <location>
        <begin position="130"/>
        <end position="150"/>
    </location>
</feature>
<keyword evidence="2" id="KW-0472">Membrane</keyword>
<feature type="region of interest" description="Disordered" evidence="1">
    <location>
        <begin position="93"/>
        <end position="122"/>
    </location>
</feature>
<keyword evidence="2" id="KW-0812">Transmembrane</keyword>
<accession>A0A5M3W346</accession>
<keyword evidence="2" id="KW-1133">Transmembrane helix</keyword>
<name>A0A5M3W346_9ACTN</name>
<reference evidence="3 4" key="1">
    <citation type="submission" date="2019-10" db="EMBL/GenBank/DDBJ databases">
        <title>Whole genome shotgun sequence of Acrocarpospora corrugata NBRC 13972.</title>
        <authorList>
            <person name="Ichikawa N."/>
            <person name="Kimura A."/>
            <person name="Kitahashi Y."/>
            <person name="Komaki H."/>
            <person name="Oguchi A."/>
        </authorList>
    </citation>
    <scope>NUCLEOTIDE SEQUENCE [LARGE SCALE GENOMIC DNA]</scope>
    <source>
        <strain evidence="3 4">NBRC 13972</strain>
    </source>
</reference>
<dbReference type="AlphaFoldDB" id="A0A5M3W346"/>
<dbReference type="RefSeq" id="WP_155338916.1">
    <property type="nucleotide sequence ID" value="NZ_BAAABN010000011.1"/>
</dbReference>
<keyword evidence="4" id="KW-1185">Reference proteome</keyword>
<comment type="caution">
    <text evidence="3">The sequence shown here is derived from an EMBL/GenBank/DDBJ whole genome shotgun (WGS) entry which is preliminary data.</text>
</comment>
<gene>
    <name evidence="3" type="ORF">Acor_47650</name>
</gene>
<evidence type="ECO:0000256" key="2">
    <source>
        <dbReference type="SAM" id="Phobius"/>
    </source>
</evidence>
<dbReference type="Proteomes" id="UP000334990">
    <property type="component" value="Unassembled WGS sequence"/>
</dbReference>
<evidence type="ECO:0000256" key="1">
    <source>
        <dbReference type="SAM" id="MobiDB-lite"/>
    </source>
</evidence>